<proteinExistence type="predicted"/>
<gene>
    <name evidence="1" type="ORF">LEA_17200</name>
</gene>
<dbReference type="Gene3D" id="3.40.50.2000">
    <property type="entry name" value="Glycogen Phosphorylase B"/>
    <property type="match status" value="2"/>
</dbReference>
<dbReference type="GO" id="GO:0016740">
    <property type="term" value="F:transferase activity"/>
    <property type="evidence" value="ECO:0007669"/>
    <property type="project" value="UniProtKB-KW"/>
</dbReference>
<comment type="caution">
    <text evidence="1">The sequence shown here is derived from an EMBL/GenBank/DDBJ whole genome shotgun (WGS) entry which is preliminary data.</text>
</comment>
<accession>K1SDT6</accession>
<organism evidence="1">
    <name type="scientific">human gut metagenome</name>
    <dbReference type="NCBI Taxonomy" id="408170"/>
    <lineage>
        <taxon>unclassified sequences</taxon>
        <taxon>metagenomes</taxon>
        <taxon>organismal metagenomes</taxon>
    </lineage>
</organism>
<evidence type="ECO:0000313" key="1">
    <source>
        <dbReference type="EMBL" id="EKC51830.1"/>
    </source>
</evidence>
<keyword evidence="1" id="KW-0808">Transferase</keyword>
<dbReference type="SUPFAM" id="SSF53756">
    <property type="entry name" value="UDP-Glycosyltransferase/glycogen phosphorylase"/>
    <property type="match status" value="1"/>
</dbReference>
<reference evidence="1" key="1">
    <citation type="journal article" date="2013" name="Environ. Microbiol.">
        <title>Microbiota from the distal guts of lean and obese adolescents exhibit partial functional redundancy besides clear differences in community structure.</title>
        <authorList>
            <person name="Ferrer M."/>
            <person name="Ruiz A."/>
            <person name="Lanza F."/>
            <person name="Haange S.B."/>
            <person name="Oberbach A."/>
            <person name="Till H."/>
            <person name="Bargiela R."/>
            <person name="Campoy C."/>
            <person name="Segura M.T."/>
            <person name="Richter M."/>
            <person name="von Bergen M."/>
            <person name="Seifert J."/>
            <person name="Suarez A."/>
        </authorList>
    </citation>
    <scope>NUCLEOTIDE SEQUENCE</scope>
</reference>
<protein>
    <submittedName>
        <fullName evidence="1">A-glycosyltransferase</fullName>
    </submittedName>
</protein>
<feature type="non-terminal residue" evidence="1">
    <location>
        <position position="195"/>
    </location>
</feature>
<name>K1SDT6_9ZZZZ</name>
<dbReference type="EMBL" id="AJWY01011769">
    <property type="protein sequence ID" value="EKC51830.1"/>
    <property type="molecule type" value="Genomic_DNA"/>
</dbReference>
<dbReference type="AlphaFoldDB" id="K1SDT6"/>
<sequence>MEWWLVGKDMDIGTREKLSYIRKLLKYSIKLTRYLRRIKPDYGMTNTVVFPHLAISCKMLGIKHCWFIHEIPDVTWLNLNPIFEFRFIFRAIDKLSNKILVTSRYAEFHYQKVMTSAKISSITQAVELPITVGVDVKCDRHTRYTILLVGAFDSNKGQMELLQAVKRIVAEGKDILCYLVGPDVGFMPKCQNIFK</sequence>